<reference evidence="1" key="1">
    <citation type="journal article" date="2021" name="New Phytol.">
        <title>Evolutionary innovations through gain and loss of genes in the ectomycorrhizal Boletales.</title>
        <authorList>
            <person name="Wu G."/>
            <person name="Miyauchi S."/>
            <person name="Morin E."/>
            <person name="Kuo A."/>
            <person name="Drula E."/>
            <person name="Varga T."/>
            <person name="Kohler A."/>
            <person name="Feng B."/>
            <person name="Cao Y."/>
            <person name="Lipzen A."/>
            <person name="Daum C."/>
            <person name="Hundley H."/>
            <person name="Pangilinan J."/>
            <person name="Johnson J."/>
            <person name="Barry K."/>
            <person name="LaButti K."/>
            <person name="Ng V."/>
            <person name="Ahrendt S."/>
            <person name="Min B."/>
            <person name="Choi I.G."/>
            <person name="Park H."/>
            <person name="Plett J.M."/>
            <person name="Magnuson J."/>
            <person name="Spatafora J.W."/>
            <person name="Nagy L.G."/>
            <person name="Henrissat B."/>
            <person name="Grigoriev I.V."/>
            <person name="Yang Z.L."/>
            <person name="Xu J."/>
            <person name="Martin F.M."/>
        </authorList>
    </citation>
    <scope>NUCLEOTIDE SEQUENCE</scope>
    <source>
        <strain evidence="1">KUC20120723A-06</strain>
    </source>
</reference>
<name>A0ACB8B6H0_9AGAM</name>
<comment type="caution">
    <text evidence="1">The sequence shown here is derived from an EMBL/GenBank/DDBJ whole genome shotgun (WGS) entry which is preliminary data.</text>
</comment>
<gene>
    <name evidence="1" type="ORF">BV22DRAFT_1038994</name>
</gene>
<dbReference type="Proteomes" id="UP000790709">
    <property type="component" value="Unassembled WGS sequence"/>
</dbReference>
<sequence length="292" mass="31753">MKWGIQYSKDGQHAINARAENILDGAGMWNKFRAKNRCLVVAQGYYEWQTRGKAKLPHFIKYPNGALMLFAALYDSSVPKGETEPTYTVAIVTTHASRSLGWLHDRQPVILSDPAHITRWLDTSSNAWSADLAALLVPREGLTCYAVPQEVGKVGTESPTFIEPVAQRKDGIQAMFARQTAAKAFGSGGVKAESKDVKASGSKDVKASGSRGVRASGSVDVKPLQPKPIKDSPKKGPDTKPSPKKTESPDARSSTKHAKRERSASPALTMFTPHHDSASEAKRVKRDTDADE</sequence>
<evidence type="ECO:0000313" key="1">
    <source>
        <dbReference type="EMBL" id="KAH7921125.1"/>
    </source>
</evidence>
<accession>A0ACB8B6H0</accession>
<organism evidence="1 2">
    <name type="scientific">Leucogyrophana mollusca</name>
    <dbReference type="NCBI Taxonomy" id="85980"/>
    <lineage>
        <taxon>Eukaryota</taxon>
        <taxon>Fungi</taxon>
        <taxon>Dikarya</taxon>
        <taxon>Basidiomycota</taxon>
        <taxon>Agaricomycotina</taxon>
        <taxon>Agaricomycetes</taxon>
        <taxon>Agaricomycetidae</taxon>
        <taxon>Boletales</taxon>
        <taxon>Boletales incertae sedis</taxon>
        <taxon>Leucogyrophana</taxon>
    </lineage>
</organism>
<evidence type="ECO:0000313" key="2">
    <source>
        <dbReference type="Proteomes" id="UP000790709"/>
    </source>
</evidence>
<protein>
    <submittedName>
        <fullName evidence="1">Uncharacterized protein</fullName>
    </submittedName>
</protein>
<proteinExistence type="predicted"/>
<dbReference type="EMBL" id="MU266541">
    <property type="protein sequence ID" value="KAH7921125.1"/>
    <property type="molecule type" value="Genomic_DNA"/>
</dbReference>
<keyword evidence="2" id="KW-1185">Reference proteome</keyword>